<dbReference type="InterPro" id="IPR003131">
    <property type="entry name" value="T1-type_BTB"/>
</dbReference>
<accession>A0ABP0RK97</accession>
<gene>
    <name evidence="2" type="ORF">SCF082_LOCUS46793</name>
</gene>
<evidence type="ECO:0000313" key="3">
    <source>
        <dbReference type="Proteomes" id="UP001642464"/>
    </source>
</evidence>
<proteinExistence type="predicted"/>
<sequence>MASGSDLVTFNVGGKIYQVLREPTLSLHPNSLLTQLAEDKQDDKEIFKQASDKGDQDLFKYVLAYHRDRKIILPPAVSMAAVQQELKRFGLDVKAEEIVPDEAYFPSMLKQIDKVVANQKKLLQDQQKQVVIVQFITLATSPPVTEQKVVGPMASGSDLVTFNVGGKIYQVLREPTLSLHPNSLLTQLAEDKQDDKEIFVEGPDVSKGGDQDLFNYVLAYHRDRKIILPPNISAAAVQQELKRFGLDAKTEEMVRDGAYYPSMLKQIDQLVANQKNLLQKQQNQNAAAHLMSITAQALMEKSAKGNGEQISISFDEVVQNKFGSTSSEQRSFAFSCFKGFEQMHFKESMAAWAASIGYQATFWPHGTNPLRNKDSPMVSLTPVA</sequence>
<protein>
    <recommendedName>
        <fullName evidence="1">Potassium channel tetramerisation-type BTB domain-containing protein</fullName>
    </recommendedName>
</protein>
<organism evidence="2 3">
    <name type="scientific">Durusdinium trenchii</name>
    <dbReference type="NCBI Taxonomy" id="1381693"/>
    <lineage>
        <taxon>Eukaryota</taxon>
        <taxon>Sar</taxon>
        <taxon>Alveolata</taxon>
        <taxon>Dinophyceae</taxon>
        <taxon>Suessiales</taxon>
        <taxon>Symbiodiniaceae</taxon>
        <taxon>Durusdinium</taxon>
    </lineage>
</organism>
<reference evidence="2 3" key="1">
    <citation type="submission" date="2024-02" db="EMBL/GenBank/DDBJ databases">
        <authorList>
            <person name="Chen Y."/>
            <person name="Shah S."/>
            <person name="Dougan E. K."/>
            <person name="Thang M."/>
            <person name="Chan C."/>
        </authorList>
    </citation>
    <scope>NUCLEOTIDE SEQUENCE [LARGE SCALE GENOMIC DNA]</scope>
</reference>
<dbReference type="Pfam" id="PF02214">
    <property type="entry name" value="BTB_2"/>
    <property type="match status" value="2"/>
</dbReference>
<dbReference type="EMBL" id="CAXAMM010041551">
    <property type="protein sequence ID" value="CAK9099940.1"/>
    <property type="molecule type" value="Genomic_DNA"/>
</dbReference>
<name>A0ABP0RK97_9DINO</name>
<feature type="domain" description="Potassium channel tetramerisation-type BTB" evidence="1">
    <location>
        <begin position="160"/>
        <end position="249"/>
    </location>
</feature>
<dbReference type="Proteomes" id="UP001642464">
    <property type="component" value="Unassembled WGS sequence"/>
</dbReference>
<dbReference type="PANTHER" id="PTHR14499:SF136">
    <property type="entry name" value="GH08630P"/>
    <property type="match status" value="1"/>
</dbReference>
<dbReference type="InterPro" id="IPR011333">
    <property type="entry name" value="SKP1/BTB/POZ_sf"/>
</dbReference>
<comment type="caution">
    <text evidence="2">The sequence shown here is derived from an EMBL/GenBank/DDBJ whole genome shotgun (WGS) entry which is preliminary data.</text>
</comment>
<dbReference type="SUPFAM" id="SSF54695">
    <property type="entry name" value="POZ domain"/>
    <property type="match status" value="2"/>
</dbReference>
<evidence type="ECO:0000259" key="1">
    <source>
        <dbReference type="Pfam" id="PF02214"/>
    </source>
</evidence>
<dbReference type="Gene3D" id="3.30.710.10">
    <property type="entry name" value="Potassium Channel Kv1.1, Chain A"/>
    <property type="match status" value="2"/>
</dbReference>
<dbReference type="PANTHER" id="PTHR14499">
    <property type="entry name" value="POTASSIUM CHANNEL TETRAMERIZATION DOMAIN-CONTAINING"/>
    <property type="match status" value="1"/>
</dbReference>
<evidence type="ECO:0000313" key="2">
    <source>
        <dbReference type="EMBL" id="CAK9099940.1"/>
    </source>
</evidence>
<feature type="domain" description="Potassium channel tetramerisation-type BTB" evidence="1">
    <location>
        <begin position="8"/>
        <end position="94"/>
    </location>
</feature>
<keyword evidence="3" id="KW-1185">Reference proteome</keyword>